<dbReference type="InterPro" id="IPR045073">
    <property type="entry name" value="Omega/Tau-like"/>
</dbReference>
<evidence type="ECO:0000256" key="1">
    <source>
        <dbReference type="ARBA" id="ARBA00012452"/>
    </source>
</evidence>
<dbReference type="Gene3D" id="3.40.30.10">
    <property type="entry name" value="Glutaredoxin"/>
    <property type="match status" value="3"/>
</dbReference>
<evidence type="ECO:0000259" key="5">
    <source>
        <dbReference type="PROSITE" id="PS50405"/>
    </source>
</evidence>
<dbReference type="InterPro" id="IPR036282">
    <property type="entry name" value="Glutathione-S-Trfase_C_sf"/>
</dbReference>
<dbReference type="InterPro" id="IPR010987">
    <property type="entry name" value="Glutathione-S-Trfase_C-like"/>
</dbReference>
<dbReference type="SUPFAM" id="SSF52833">
    <property type="entry name" value="Thioredoxin-like"/>
    <property type="match status" value="3"/>
</dbReference>
<keyword evidence="2" id="KW-0808">Transferase</keyword>
<keyword evidence="6" id="KW-1185">Reference proteome</keyword>
<comment type="catalytic activity">
    <reaction evidence="3">
        <text>RX + glutathione = an S-substituted glutathione + a halide anion + H(+)</text>
        <dbReference type="Rhea" id="RHEA:16437"/>
        <dbReference type="ChEBI" id="CHEBI:15378"/>
        <dbReference type="ChEBI" id="CHEBI:16042"/>
        <dbReference type="ChEBI" id="CHEBI:17792"/>
        <dbReference type="ChEBI" id="CHEBI:57925"/>
        <dbReference type="ChEBI" id="CHEBI:90779"/>
        <dbReference type="EC" id="2.5.1.18"/>
    </reaction>
</comment>
<sequence length="532" mass="61962">MQSQRVWLLGFWASPFVQRVKWALKLKGVEYEYIEEDLFDKSSLLLKLNPVQKLVPVLVHNRKPISESILILEYIDEVWKQNPLLPHDPYERAQARFWAKFAEEKVRESTWDALCSRGEEREKAVKSSIEALEKFEEELKLKGTKFFGGETIGFVDLVAGFISYQLPVFEEVGSMKILDSSKFPATFDWIYNFLNHPVIKDDLPAKDLMFDYYAKRSKEISDEKDSCRNACEDIEEDTYNKSSLLLKLNRVHGRVPVLVHNGKPNSESIIILEYIDEVWKQTHLLPQDPYERAQARFWAKFTEEKMEENQGVKLLGFWVSPYVLRVKWALKLKGIEYEYIEEDVFNKSPLLLKLNPVKGQVPVLVHDGKPIPESIVILEYIDEVWKHSPLLPQDPYERANSRFWAKFAAEKLQAYAWEALCSRGEDHERAKKAAMEALEKMEKELNGKKFFGGDKIGFVDLVAGFISYQLPVYEEIVSMKILDSSKFPAITNWINNFLNHPLIKEELPPKHKMLAYFSNRRNVILVQNSSNE</sequence>
<dbReference type="PROSITE" id="PS50404">
    <property type="entry name" value="GST_NTER"/>
    <property type="match status" value="3"/>
</dbReference>
<dbReference type="PANTHER" id="PTHR11260:SF474">
    <property type="entry name" value="GLUTATHIONE TRANSFERASE"/>
    <property type="match status" value="1"/>
</dbReference>
<dbReference type="SFLD" id="SFLDG01152">
    <property type="entry name" value="Main.3:_Omega-_and_Tau-like"/>
    <property type="match status" value="2"/>
</dbReference>
<dbReference type="EC" id="2.5.1.18" evidence="1"/>
<dbReference type="Pfam" id="PF02798">
    <property type="entry name" value="GST_N"/>
    <property type="match status" value="3"/>
</dbReference>
<reference evidence="7" key="1">
    <citation type="submission" date="2025-08" db="UniProtKB">
        <authorList>
            <consortium name="RefSeq"/>
        </authorList>
    </citation>
    <scope>IDENTIFICATION</scope>
    <source>
        <tissue evidence="7">Leaves</tissue>
    </source>
</reference>
<proteinExistence type="predicted"/>
<dbReference type="SFLD" id="SFLDG00358">
    <property type="entry name" value="Main_(cytGST)"/>
    <property type="match status" value="2"/>
</dbReference>
<feature type="domain" description="GST N-terminal" evidence="4">
    <location>
        <begin position="231"/>
        <end position="283"/>
    </location>
</feature>
<evidence type="ECO:0000313" key="7">
    <source>
        <dbReference type="RefSeq" id="XP_071939376.1"/>
    </source>
</evidence>
<dbReference type="InterPro" id="IPR004046">
    <property type="entry name" value="GST_C"/>
</dbReference>
<dbReference type="SFLD" id="SFLDS00019">
    <property type="entry name" value="Glutathione_Transferase_(cytos"/>
    <property type="match status" value="2"/>
</dbReference>
<evidence type="ECO:0000313" key="6">
    <source>
        <dbReference type="Proteomes" id="UP001652660"/>
    </source>
</evidence>
<protein>
    <recommendedName>
        <fullName evidence="1">glutathione transferase</fullName>
        <ecNumber evidence="1">2.5.1.18</ecNumber>
    </recommendedName>
</protein>
<organism evidence="6 7">
    <name type="scientific">Coffea arabica</name>
    <name type="common">Arabian coffee</name>
    <dbReference type="NCBI Taxonomy" id="13443"/>
    <lineage>
        <taxon>Eukaryota</taxon>
        <taxon>Viridiplantae</taxon>
        <taxon>Streptophyta</taxon>
        <taxon>Embryophyta</taxon>
        <taxon>Tracheophyta</taxon>
        <taxon>Spermatophyta</taxon>
        <taxon>Magnoliopsida</taxon>
        <taxon>eudicotyledons</taxon>
        <taxon>Gunneridae</taxon>
        <taxon>Pentapetalae</taxon>
        <taxon>asterids</taxon>
        <taxon>lamiids</taxon>
        <taxon>Gentianales</taxon>
        <taxon>Rubiaceae</taxon>
        <taxon>Ixoroideae</taxon>
        <taxon>Gardenieae complex</taxon>
        <taxon>Bertiereae - Coffeeae clade</taxon>
        <taxon>Coffeeae</taxon>
        <taxon>Coffea</taxon>
    </lineage>
</organism>
<accession>A0ABM4X5R5</accession>
<feature type="domain" description="GST C-terminal" evidence="5">
    <location>
        <begin position="394"/>
        <end position="516"/>
    </location>
</feature>
<feature type="domain" description="GST N-terminal" evidence="4">
    <location>
        <begin position="4"/>
        <end position="83"/>
    </location>
</feature>
<evidence type="ECO:0000259" key="4">
    <source>
        <dbReference type="PROSITE" id="PS50404"/>
    </source>
</evidence>
<dbReference type="Proteomes" id="UP001652660">
    <property type="component" value="Chromosome 3c"/>
</dbReference>
<dbReference type="InterPro" id="IPR036249">
    <property type="entry name" value="Thioredoxin-like_sf"/>
</dbReference>
<dbReference type="CDD" id="cd03185">
    <property type="entry name" value="GST_C_Tau"/>
    <property type="match status" value="2"/>
</dbReference>
<dbReference type="InterPro" id="IPR045074">
    <property type="entry name" value="GST_C_Tau"/>
</dbReference>
<dbReference type="InterPro" id="IPR004045">
    <property type="entry name" value="Glutathione_S-Trfase_N"/>
</dbReference>
<dbReference type="PROSITE" id="PS50405">
    <property type="entry name" value="GST_CTER"/>
    <property type="match status" value="2"/>
</dbReference>
<gene>
    <name evidence="7" type="primary">LOC113734293</name>
</gene>
<dbReference type="GeneID" id="113734293"/>
<dbReference type="CDD" id="cd03058">
    <property type="entry name" value="GST_N_Tau"/>
    <property type="match status" value="2"/>
</dbReference>
<name>A0ABM4X5R5_COFAR</name>
<dbReference type="SUPFAM" id="SSF47616">
    <property type="entry name" value="GST C-terminal domain-like"/>
    <property type="match status" value="2"/>
</dbReference>
<dbReference type="PANTHER" id="PTHR11260">
    <property type="entry name" value="GLUTATHIONE S-TRANSFERASE, GST, SUPERFAMILY, GST DOMAIN CONTAINING"/>
    <property type="match status" value="1"/>
</dbReference>
<feature type="domain" description="GST N-terminal" evidence="4">
    <location>
        <begin position="310"/>
        <end position="389"/>
    </location>
</feature>
<dbReference type="Gene3D" id="1.20.1050.10">
    <property type="match status" value="3"/>
</dbReference>
<feature type="domain" description="GST C-terminal" evidence="5">
    <location>
        <begin position="88"/>
        <end position="212"/>
    </location>
</feature>
<dbReference type="RefSeq" id="XP_071939376.1">
    <property type="nucleotide sequence ID" value="XM_072083275.1"/>
</dbReference>
<dbReference type="InterPro" id="IPR040079">
    <property type="entry name" value="Glutathione_S-Trfase"/>
</dbReference>
<dbReference type="Pfam" id="PF00043">
    <property type="entry name" value="GST_C"/>
    <property type="match status" value="2"/>
</dbReference>
<evidence type="ECO:0000256" key="3">
    <source>
        <dbReference type="ARBA" id="ARBA00047960"/>
    </source>
</evidence>
<evidence type="ECO:0000256" key="2">
    <source>
        <dbReference type="ARBA" id="ARBA00022679"/>
    </source>
</evidence>